<dbReference type="InterPro" id="IPR020084">
    <property type="entry name" value="NUDIX_hydrolase_CS"/>
</dbReference>
<comment type="cofactor">
    <cofactor evidence="1">
        <name>Mg(2+)</name>
        <dbReference type="ChEBI" id="CHEBI:18420"/>
    </cofactor>
</comment>
<comment type="caution">
    <text evidence="5">The sequence shown here is derived from an EMBL/GenBank/DDBJ whole genome shotgun (WGS) entry which is preliminary data.</text>
</comment>
<keyword evidence="6" id="KW-1185">Reference proteome</keyword>
<dbReference type="InterPro" id="IPR000086">
    <property type="entry name" value="NUDIX_hydrolase_dom"/>
</dbReference>
<evidence type="ECO:0000256" key="3">
    <source>
        <dbReference type="RuleBase" id="RU003476"/>
    </source>
</evidence>
<sequence length="163" mass="18057">MSDHAFVDAPLPLVPRPAVAALVRLADGRYLLQLRDDIPGIWYPDHWGLFGGAIEAGETPEQALVREVREELGVEPLSHGYFMRLTFDFAFAGLETMPRDYFEVTLPTTDPSELVLGEGRAVAAHTPQAILQDLRVVPYDAFALFLHINNAKIKGDADHAHAR</sequence>
<dbReference type="Proteomes" id="UP001595528">
    <property type="component" value="Unassembled WGS sequence"/>
</dbReference>
<dbReference type="RefSeq" id="WP_379903915.1">
    <property type="nucleotide sequence ID" value="NZ_JBHRTR010000034.1"/>
</dbReference>
<dbReference type="CDD" id="cd18882">
    <property type="entry name" value="NUDIX_Hydrolase"/>
    <property type="match status" value="1"/>
</dbReference>
<feature type="domain" description="Nudix hydrolase" evidence="4">
    <location>
        <begin position="14"/>
        <end position="149"/>
    </location>
</feature>
<evidence type="ECO:0000256" key="2">
    <source>
        <dbReference type="ARBA" id="ARBA00022801"/>
    </source>
</evidence>
<accession>A0ABV7L4U4</accession>
<dbReference type="PROSITE" id="PS51462">
    <property type="entry name" value="NUDIX"/>
    <property type="match status" value="1"/>
</dbReference>
<dbReference type="PRINTS" id="PR00502">
    <property type="entry name" value="NUDIXFAMILY"/>
</dbReference>
<dbReference type="PANTHER" id="PTHR43046">
    <property type="entry name" value="GDP-MANNOSE MANNOSYL HYDROLASE"/>
    <property type="match status" value="1"/>
</dbReference>
<name>A0ABV7L4U4_9PROT</name>
<comment type="similarity">
    <text evidence="3">Belongs to the Nudix hydrolase family.</text>
</comment>
<dbReference type="Gene3D" id="3.90.79.10">
    <property type="entry name" value="Nucleoside Triphosphate Pyrophosphohydrolase"/>
    <property type="match status" value="1"/>
</dbReference>
<dbReference type="PANTHER" id="PTHR43046:SF14">
    <property type="entry name" value="MUTT_NUDIX FAMILY PROTEIN"/>
    <property type="match status" value="1"/>
</dbReference>
<gene>
    <name evidence="5" type="ORF">ACFOGJ_20190</name>
</gene>
<reference evidence="6" key="1">
    <citation type="journal article" date="2019" name="Int. J. Syst. Evol. Microbiol.">
        <title>The Global Catalogue of Microorganisms (GCM) 10K type strain sequencing project: providing services to taxonomists for standard genome sequencing and annotation.</title>
        <authorList>
            <consortium name="The Broad Institute Genomics Platform"/>
            <consortium name="The Broad Institute Genome Sequencing Center for Infectious Disease"/>
            <person name="Wu L."/>
            <person name="Ma J."/>
        </authorList>
    </citation>
    <scope>NUCLEOTIDE SEQUENCE [LARGE SCALE GENOMIC DNA]</scope>
    <source>
        <strain evidence="6">KCTC 42964</strain>
    </source>
</reference>
<dbReference type="Pfam" id="PF00293">
    <property type="entry name" value="NUDIX"/>
    <property type="match status" value="1"/>
</dbReference>
<evidence type="ECO:0000256" key="1">
    <source>
        <dbReference type="ARBA" id="ARBA00001946"/>
    </source>
</evidence>
<dbReference type="SUPFAM" id="SSF55811">
    <property type="entry name" value="Nudix"/>
    <property type="match status" value="1"/>
</dbReference>
<dbReference type="InterPro" id="IPR015797">
    <property type="entry name" value="NUDIX_hydrolase-like_dom_sf"/>
</dbReference>
<evidence type="ECO:0000259" key="4">
    <source>
        <dbReference type="PROSITE" id="PS51462"/>
    </source>
</evidence>
<dbReference type="PROSITE" id="PS00893">
    <property type="entry name" value="NUDIX_BOX"/>
    <property type="match status" value="1"/>
</dbReference>
<dbReference type="InterPro" id="IPR020476">
    <property type="entry name" value="Nudix_hydrolase"/>
</dbReference>
<dbReference type="EMBL" id="JBHRTR010000034">
    <property type="protein sequence ID" value="MFC3229579.1"/>
    <property type="molecule type" value="Genomic_DNA"/>
</dbReference>
<protein>
    <submittedName>
        <fullName evidence="5">NUDIX domain-containing protein</fullName>
    </submittedName>
</protein>
<evidence type="ECO:0000313" key="5">
    <source>
        <dbReference type="EMBL" id="MFC3229579.1"/>
    </source>
</evidence>
<keyword evidence="2 3" id="KW-0378">Hydrolase</keyword>
<organism evidence="5 6">
    <name type="scientific">Marinibaculum pumilum</name>
    <dbReference type="NCBI Taxonomy" id="1766165"/>
    <lineage>
        <taxon>Bacteria</taxon>
        <taxon>Pseudomonadati</taxon>
        <taxon>Pseudomonadota</taxon>
        <taxon>Alphaproteobacteria</taxon>
        <taxon>Rhodospirillales</taxon>
        <taxon>Rhodospirillaceae</taxon>
        <taxon>Marinibaculum</taxon>
    </lineage>
</organism>
<evidence type="ECO:0000313" key="6">
    <source>
        <dbReference type="Proteomes" id="UP001595528"/>
    </source>
</evidence>
<proteinExistence type="inferred from homology"/>